<dbReference type="RefSeq" id="WP_151511689.1">
    <property type="nucleotide sequence ID" value="NZ_VYUA01000019.1"/>
</dbReference>
<organism evidence="1 2">
    <name type="scientific">Streptomyces arboris</name>
    <dbReference type="NCBI Taxonomy" id="2600619"/>
    <lineage>
        <taxon>Bacteria</taxon>
        <taxon>Bacillati</taxon>
        <taxon>Actinomycetota</taxon>
        <taxon>Actinomycetes</taxon>
        <taxon>Kitasatosporales</taxon>
        <taxon>Streptomycetaceae</taxon>
        <taxon>Streptomyces</taxon>
    </lineage>
</organism>
<sequence length="143" mass="15547">MKMTGYGMYPEDIAALLAAAGEAAIVLTYAEDRAFAGVSLDRFASANSTRLDWRGVEVLERSEEFDGDGLREMARRHGGEGELVVVFWGNHAVPSVALEAEAVAAHAEMVVGSCYECWLYFTDGHVLIEFQDGEGFVAARIPN</sequence>
<dbReference type="EMBL" id="VYUA01000019">
    <property type="protein sequence ID" value="KAB2590511.1"/>
    <property type="molecule type" value="Genomic_DNA"/>
</dbReference>
<comment type="caution">
    <text evidence="1">The sequence shown here is derived from an EMBL/GenBank/DDBJ whole genome shotgun (WGS) entry which is preliminary data.</text>
</comment>
<keyword evidence="2" id="KW-1185">Reference proteome</keyword>
<protein>
    <submittedName>
        <fullName evidence="1">Uncharacterized protein</fullName>
    </submittedName>
</protein>
<accession>A0A5N5EL31</accession>
<evidence type="ECO:0000313" key="2">
    <source>
        <dbReference type="Proteomes" id="UP000326907"/>
    </source>
</evidence>
<name>A0A5N5EL31_9ACTN</name>
<gene>
    <name evidence="1" type="ORF">F5983_20965</name>
</gene>
<reference evidence="1 2" key="1">
    <citation type="submission" date="2019-09" db="EMBL/GenBank/DDBJ databases">
        <authorList>
            <person name="Liu P."/>
        </authorList>
    </citation>
    <scope>NUCLEOTIDE SEQUENCE [LARGE SCALE GENOMIC DNA]</scope>
    <source>
        <strain evidence="1 2">TRM68085</strain>
    </source>
</reference>
<proteinExistence type="predicted"/>
<evidence type="ECO:0000313" key="1">
    <source>
        <dbReference type="EMBL" id="KAB2590511.1"/>
    </source>
</evidence>
<dbReference type="AlphaFoldDB" id="A0A5N5EL31"/>
<dbReference type="Proteomes" id="UP000326907">
    <property type="component" value="Unassembled WGS sequence"/>
</dbReference>